<dbReference type="RefSeq" id="WP_377020745.1">
    <property type="nucleotide sequence ID" value="NZ_JBHLTS010000004.1"/>
</dbReference>
<reference evidence="11 12" key="1">
    <citation type="submission" date="2024-09" db="EMBL/GenBank/DDBJ databases">
        <authorList>
            <person name="Sun Q."/>
            <person name="Mori K."/>
        </authorList>
    </citation>
    <scope>NUCLEOTIDE SEQUENCE [LARGE SCALE GENOMIC DNA]</scope>
    <source>
        <strain evidence="11 12">NCAIM B.02415</strain>
    </source>
</reference>
<dbReference type="NCBIfam" id="TIGR04056">
    <property type="entry name" value="OMP_RagA_SusC"/>
    <property type="match status" value="1"/>
</dbReference>
<comment type="subcellular location">
    <subcellularLocation>
        <location evidence="1 7">Cell outer membrane</location>
        <topology evidence="1 7">Multi-pass membrane protein</topology>
    </subcellularLocation>
</comment>
<evidence type="ECO:0000313" key="11">
    <source>
        <dbReference type="EMBL" id="MFC0512869.1"/>
    </source>
</evidence>
<evidence type="ECO:0000256" key="2">
    <source>
        <dbReference type="ARBA" id="ARBA00022448"/>
    </source>
</evidence>
<dbReference type="SUPFAM" id="SSF49464">
    <property type="entry name" value="Carboxypeptidase regulatory domain-like"/>
    <property type="match status" value="1"/>
</dbReference>
<evidence type="ECO:0000256" key="5">
    <source>
        <dbReference type="ARBA" id="ARBA00023136"/>
    </source>
</evidence>
<proteinExistence type="inferred from homology"/>
<feature type="signal peptide" evidence="9">
    <location>
        <begin position="1"/>
        <end position="31"/>
    </location>
</feature>
<dbReference type="InterPro" id="IPR036942">
    <property type="entry name" value="Beta-barrel_TonB_sf"/>
</dbReference>
<evidence type="ECO:0000259" key="10">
    <source>
        <dbReference type="Pfam" id="PF07715"/>
    </source>
</evidence>
<organism evidence="11 12">
    <name type="scientific">Mucilaginibacter angelicae</name>
    <dbReference type="NCBI Taxonomy" id="869718"/>
    <lineage>
        <taxon>Bacteria</taxon>
        <taxon>Pseudomonadati</taxon>
        <taxon>Bacteroidota</taxon>
        <taxon>Sphingobacteriia</taxon>
        <taxon>Sphingobacteriales</taxon>
        <taxon>Sphingobacteriaceae</taxon>
        <taxon>Mucilaginibacter</taxon>
    </lineage>
</organism>
<feature type="domain" description="TonB-dependent receptor plug" evidence="10">
    <location>
        <begin position="124"/>
        <end position="231"/>
    </location>
</feature>
<dbReference type="NCBIfam" id="TIGR04057">
    <property type="entry name" value="SusC_RagA_signa"/>
    <property type="match status" value="1"/>
</dbReference>
<keyword evidence="6 7" id="KW-0998">Cell outer membrane</keyword>
<dbReference type="InterPro" id="IPR023997">
    <property type="entry name" value="TonB-dep_OMP_SusC/RagA_CS"/>
</dbReference>
<evidence type="ECO:0000256" key="1">
    <source>
        <dbReference type="ARBA" id="ARBA00004571"/>
    </source>
</evidence>
<dbReference type="Pfam" id="PF07715">
    <property type="entry name" value="Plug"/>
    <property type="match status" value="1"/>
</dbReference>
<dbReference type="Gene3D" id="2.40.170.20">
    <property type="entry name" value="TonB-dependent receptor, beta-barrel domain"/>
    <property type="match status" value="1"/>
</dbReference>
<evidence type="ECO:0000256" key="9">
    <source>
        <dbReference type="SAM" id="SignalP"/>
    </source>
</evidence>
<evidence type="ECO:0000256" key="3">
    <source>
        <dbReference type="ARBA" id="ARBA00022452"/>
    </source>
</evidence>
<dbReference type="SUPFAM" id="SSF56935">
    <property type="entry name" value="Porins"/>
    <property type="match status" value="1"/>
</dbReference>
<gene>
    <name evidence="11" type="ORF">ACFFGT_01620</name>
</gene>
<protein>
    <submittedName>
        <fullName evidence="11">SusC/RagA family TonB-linked outer membrane protein</fullName>
    </submittedName>
</protein>
<dbReference type="InterPro" id="IPR008969">
    <property type="entry name" value="CarboxyPept-like_regulatory"/>
</dbReference>
<sequence>MKKKILLFDPWKYLSALLLGLLMYLPFNAGAQVAVTGTVKDSVSSEPVMGVSVMLKGTSTGAQTDVNGKFRISAPVGGVLVFRYIGYKEQVVTVQNTGSIDIRLASLSQNLKEVVVVSYGTQNRREVTGAISSIKASEVKDMPVANIGQKLQGKLAGVQINQNSGTPGSEMTFRIRGAASINAGNNPLIVIDGFPSVSGLQSLSPDEIESISVLKDASSASLYGSRAANGVILVTTKQAKNGQKSLDFSSYTGIQSVPDRGKPDLMNAQEFAQYKKEWYEDAAKYEGYTGGVPQVYQNPSQYAGQTGTNWFDVLLRNAVTQNYNLAYSAGAKDIKTTVNLNYNKQQGVVLNSQDERFTARTNNVYTASDRLTLGVNLELSYGNNQVVPGLDNGRNIIENAYLMDPTLKYKNADGSYPVSFSQPGMFPNPNYYLVVTQQVNKTKAARVLANGFAEFKIIDGLKFKTTINVNTDNTINRQFTPSTAQGGLGSAPPQPATGSYNTSSFVTWLSENTLNYQKTLGGKHNFDLLGGYTAQKYSYENSNINGTQFPDDNVQWISAATTKLGDVGATQWSLIRYIGRLKYNYDSKYLVEFALSRDGSSKFGPNNKYGNFPSVSAGWVASDEAFVKNIKPISFLKIRANWGKVGNNNIGDYSYLASVNTSNYVFSNQVVPGKALSGIGNNSLTWETTTGYDLGLDLELFNSRIAFTYDYYWKKTDGLLYGIDIPVQSGYSSITSNVGRFDFWGHEFTITSKNLIGAFKWNTNFNISFDRNLVKSLGTNNAPIGGYNEYWDDNRTAVGHPIGLFYGYINTGVYMTQQEFDTQPHDATAMVGTARFKDVSGPNGVPDGKIDSYDRTYIGNPNPTFVYGITNSFSYKNFDLSIVLAGSVGNDIADDAFQSTENLDGVFNVRKGVANRWRSEQDPGDGIYPRTRAGTTADFRNFTSRQVFKADYIAAKNITLGYTVPVKNNKYFKSFRITLSAQNAFIFTKYPGLNPEAGLAGLNGLNQGRDFTGYPIPRTLSAGLNASF</sequence>
<feature type="chain" id="PRO_5045769459" evidence="9">
    <location>
        <begin position="32"/>
        <end position="1028"/>
    </location>
</feature>
<dbReference type="Proteomes" id="UP001589828">
    <property type="component" value="Unassembled WGS sequence"/>
</dbReference>
<evidence type="ECO:0000256" key="7">
    <source>
        <dbReference type="PROSITE-ProRule" id="PRU01360"/>
    </source>
</evidence>
<keyword evidence="5 7" id="KW-0472">Membrane</keyword>
<dbReference type="InterPro" id="IPR039426">
    <property type="entry name" value="TonB-dep_rcpt-like"/>
</dbReference>
<evidence type="ECO:0000256" key="4">
    <source>
        <dbReference type="ARBA" id="ARBA00022692"/>
    </source>
</evidence>
<comment type="caution">
    <text evidence="11">The sequence shown here is derived from an EMBL/GenBank/DDBJ whole genome shotgun (WGS) entry which is preliminary data.</text>
</comment>
<evidence type="ECO:0000313" key="12">
    <source>
        <dbReference type="Proteomes" id="UP001589828"/>
    </source>
</evidence>
<name>A0ABV6KZG7_9SPHI</name>
<keyword evidence="2 7" id="KW-0813">Transport</keyword>
<dbReference type="PROSITE" id="PS52016">
    <property type="entry name" value="TONB_DEPENDENT_REC_3"/>
    <property type="match status" value="1"/>
</dbReference>
<comment type="similarity">
    <text evidence="7">Belongs to the TonB-dependent receptor family.</text>
</comment>
<keyword evidence="12" id="KW-1185">Reference proteome</keyword>
<dbReference type="Gene3D" id="2.170.130.10">
    <property type="entry name" value="TonB-dependent receptor, plug domain"/>
    <property type="match status" value="1"/>
</dbReference>
<dbReference type="InterPro" id="IPR037066">
    <property type="entry name" value="Plug_dom_sf"/>
</dbReference>
<feature type="region of interest" description="Disordered" evidence="8">
    <location>
        <begin position="478"/>
        <end position="498"/>
    </location>
</feature>
<keyword evidence="3 7" id="KW-1134">Transmembrane beta strand</keyword>
<keyword evidence="9" id="KW-0732">Signal</keyword>
<dbReference type="Pfam" id="PF13715">
    <property type="entry name" value="CarbopepD_reg_2"/>
    <property type="match status" value="1"/>
</dbReference>
<dbReference type="InterPro" id="IPR023996">
    <property type="entry name" value="TonB-dep_OMP_SusC/RagA"/>
</dbReference>
<dbReference type="EMBL" id="JBHLTS010000004">
    <property type="protein sequence ID" value="MFC0512869.1"/>
    <property type="molecule type" value="Genomic_DNA"/>
</dbReference>
<evidence type="ECO:0000256" key="8">
    <source>
        <dbReference type="SAM" id="MobiDB-lite"/>
    </source>
</evidence>
<dbReference type="InterPro" id="IPR012910">
    <property type="entry name" value="Plug_dom"/>
</dbReference>
<keyword evidence="4 7" id="KW-0812">Transmembrane</keyword>
<dbReference type="Gene3D" id="2.60.40.1120">
    <property type="entry name" value="Carboxypeptidase-like, regulatory domain"/>
    <property type="match status" value="1"/>
</dbReference>
<accession>A0ABV6KZG7</accession>
<evidence type="ECO:0000256" key="6">
    <source>
        <dbReference type="ARBA" id="ARBA00023237"/>
    </source>
</evidence>